<evidence type="ECO:0000313" key="4">
    <source>
        <dbReference type="Proteomes" id="UP000076154"/>
    </source>
</evidence>
<keyword evidence="2" id="KW-0812">Transmembrane</keyword>
<keyword evidence="2" id="KW-1133">Transmembrane helix</keyword>
<dbReference type="Gene3D" id="3.40.50.11350">
    <property type="match status" value="1"/>
</dbReference>
<keyword evidence="4" id="KW-1185">Reference proteome</keyword>
<feature type="region of interest" description="Disordered" evidence="1">
    <location>
        <begin position="603"/>
        <end position="628"/>
    </location>
</feature>
<dbReference type="AlphaFoldDB" id="A0A369JJD0"/>
<accession>A0A369JJD0</accession>
<feature type="transmembrane region" description="Helical" evidence="2">
    <location>
        <begin position="27"/>
        <end position="47"/>
    </location>
</feature>
<proteinExistence type="predicted"/>
<evidence type="ECO:0000256" key="1">
    <source>
        <dbReference type="SAM" id="MobiDB-lite"/>
    </source>
</evidence>
<dbReference type="EMBL" id="LUEZ02000085">
    <property type="protein sequence ID" value="RDB18916.1"/>
    <property type="molecule type" value="Genomic_DNA"/>
</dbReference>
<feature type="region of interest" description="Disordered" evidence="1">
    <location>
        <begin position="50"/>
        <end position="75"/>
    </location>
</feature>
<dbReference type="STRING" id="39966.A0A369JJD0"/>
<dbReference type="InParanoid" id="A0A369JJD0"/>
<evidence type="ECO:0000313" key="3">
    <source>
        <dbReference type="EMBL" id="RDB18916.1"/>
    </source>
</evidence>
<sequence>MAGWNDHKSSSSWRLSGQLGNGRRRHYWILFLVVLVVIFLLTHSASVTTSKTSKTKQEDAEKKKNPKTHWENPPSLEKLKEWERNLPQHNLDLPFPEGKTGRYVKFSNQVKRLGWNNAFNEILMNTHLAYESKRAYVFQPYIWKESHYSWPIDKMRKGEHLPTTPLNAIVSGPSAGGPWDVGDDAPRSISEEWFDVVCPKKERRVINTREVKPIIGWADGIDIFNHWKKLLLDATERCIEIEPEHYKKDFYPQTFDLWLWGSTRVRSLWPSFSKSPTSRLLEPSPIVKSAVERNAYLFLPKGPRPKHPVSRDPYDRMLAIHVRRGDYKEACLHLAKWNSTYYSWNLLEELPDSFPPPPGGEPGNNTPENIEKYLEHCLPSFDDIVQRVRDSRYEFLRESKRGLRTLDVLFLLTNEQGEWLDQLKSTLKEDGWHTIATSKDLELDQEQTEVNMAVDMEIARKAAVFVGNGWSSFTSNINHKRLSISVLGPHKVSYSHVIRAMDYDRKSNVSSFYGGRKSSLDALNNDFPATSAPGRPRDDASSFFNPEQGPRANTAGYNRSSFFHAGREEPLKGGRDEEEVDQVGEGIWDVYADFNNAGPRYSTAFGQNDKGYQQLPPSTPKADDTASTTNPVEMVTVPALGPEWGRAEMRDMTKAGRREKKAETRKEKFKAWNRGERGMCGKYFTRKTLVFTLFGLCAVIAIVIGFTLPRVPSFAFNDDTPLAKATGDWNSSVPTYFSRAPANFSFPAYASLKVNTDSNYLPVKFRYLRANVFDLITSRLVATGDLGKKTLPAKSFPEILLPLNFTYVASNDTDQTWKNWYDSCKSSALYTDGKRPALKFRLVLDMSISGLPSEHHASTQISDAACPIELSQNNA</sequence>
<feature type="region of interest" description="Disordered" evidence="1">
    <location>
        <begin position="524"/>
        <end position="559"/>
    </location>
</feature>
<evidence type="ECO:0000256" key="2">
    <source>
        <dbReference type="SAM" id="Phobius"/>
    </source>
</evidence>
<reference evidence="3" key="1">
    <citation type="submission" date="2018-04" db="EMBL/GenBank/DDBJ databases">
        <title>Whole genome sequencing of Hypsizygus marmoreus.</title>
        <authorList>
            <person name="Choi I.-G."/>
            <person name="Min B."/>
            <person name="Kim J.-G."/>
            <person name="Kim S."/>
            <person name="Oh Y.-L."/>
            <person name="Kong W.-S."/>
            <person name="Park H."/>
            <person name="Jeong J."/>
            <person name="Song E.-S."/>
        </authorList>
    </citation>
    <scope>NUCLEOTIDE SEQUENCE [LARGE SCALE GENOMIC DNA]</scope>
    <source>
        <strain evidence="3">51987-8</strain>
    </source>
</reference>
<protein>
    <submittedName>
        <fullName evidence="3">Uncharacterized protein</fullName>
    </submittedName>
</protein>
<dbReference type="Proteomes" id="UP000076154">
    <property type="component" value="Unassembled WGS sequence"/>
</dbReference>
<gene>
    <name evidence="3" type="ORF">Hypma_014312</name>
</gene>
<organism evidence="3 4">
    <name type="scientific">Hypsizygus marmoreus</name>
    <name type="common">White beech mushroom</name>
    <name type="synonym">Agaricus marmoreus</name>
    <dbReference type="NCBI Taxonomy" id="39966"/>
    <lineage>
        <taxon>Eukaryota</taxon>
        <taxon>Fungi</taxon>
        <taxon>Dikarya</taxon>
        <taxon>Basidiomycota</taxon>
        <taxon>Agaricomycotina</taxon>
        <taxon>Agaricomycetes</taxon>
        <taxon>Agaricomycetidae</taxon>
        <taxon>Agaricales</taxon>
        <taxon>Tricholomatineae</taxon>
        <taxon>Lyophyllaceae</taxon>
        <taxon>Hypsizygus</taxon>
    </lineage>
</organism>
<keyword evidence="2" id="KW-0472">Membrane</keyword>
<comment type="caution">
    <text evidence="3">The sequence shown here is derived from an EMBL/GenBank/DDBJ whole genome shotgun (WGS) entry which is preliminary data.</text>
</comment>
<dbReference type="OrthoDB" id="2559662at2759"/>
<dbReference type="CDD" id="cd11296">
    <property type="entry name" value="O-FucT_like"/>
    <property type="match status" value="1"/>
</dbReference>
<name>A0A369JJD0_HYPMA</name>
<feature type="transmembrane region" description="Helical" evidence="2">
    <location>
        <begin position="689"/>
        <end position="708"/>
    </location>
</feature>